<reference evidence="6 7" key="1">
    <citation type="journal article" date="2007" name="Appl. Environ. Microbiol.">
        <title>Rhizobial factors required for stem nodule maturation and maintenance in Sesbania rostrata-Azorhizobium caulinodans ORS571 symbiosis.</title>
        <authorList>
            <person name="Suzuki S."/>
            <person name="Aono T."/>
            <person name="Lee KB."/>
            <person name="Suzuki T."/>
            <person name="Liu CT."/>
            <person name="Miwa H."/>
            <person name="Wakao S."/>
            <person name="Iki T."/>
            <person name="Oyaizu H."/>
        </authorList>
    </citation>
    <scope>NUCLEOTIDE SEQUENCE [LARGE SCALE GENOMIC DNA]</scope>
    <source>
        <strain evidence="7">ATCC 43989 / DSM 5975 / JCM 20966 / LMG 6465 / NBRC 14845 / NCIMB 13405 / ORS 571</strain>
    </source>
</reference>
<dbReference type="AlphaFoldDB" id="A8HSW1"/>
<dbReference type="KEGG" id="azc:AZC_4224"/>
<evidence type="ECO:0000256" key="4">
    <source>
        <dbReference type="SAM" id="Phobius"/>
    </source>
</evidence>
<reference evidence="6 7" key="6">
    <citation type="journal article" date="2011" name="Appl. Environ. Microbiol.">
        <title>Involvement of the azorhizobial chromosome partition gene (parA) in the onset of bacteroid differentiation during Sesbania rostrata stem nodule development.</title>
        <authorList>
            <person name="Liu CT."/>
            <person name="Lee KB."/>
            <person name="Wang YS."/>
            <person name="Peng MH."/>
            <person name="Lee KT."/>
            <person name="Suzuki S."/>
            <person name="Suzuki T."/>
            <person name="Oyaizu H."/>
        </authorList>
    </citation>
    <scope>NUCLEOTIDE SEQUENCE [LARGE SCALE GENOMIC DNA]</scope>
    <source>
        <strain evidence="7">ATCC 43989 / DSM 5975 / JCM 20966 / LMG 6465 / NBRC 14845 / NCIMB 13405 / ORS 571</strain>
    </source>
</reference>
<accession>A8HSW1</accession>
<dbReference type="eggNOG" id="COG2271">
    <property type="taxonomic scope" value="Bacteria"/>
</dbReference>
<dbReference type="PANTHER" id="PTHR43129">
    <property type="entry name" value="FOSMIDOMYCIN RESISTANCE PROTEIN"/>
    <property type="match status" value="1"/>
</dbReference>
<dbReference type="InterPro" id="IPR011701">
    <property type="entry name" value="MFS"/>
</dbReference>
<evidence type="ECO:0000313" key="7">
    <source>
        <dbReference type="Proteomes" id="UP000000270"/>
    </source>
</evidence>
<feature type="transmembrane region" description="Helical" evidence="4">
    <location>
        <begin position="379"/>
        <end position="397"/>
    </location>
</feature>
<dbReference type="PROSITE" id="PS50850">
    <property type="entry name" value="MFS"/>
    <property type="match status" value="1"/>
</dbReference>
<name>A8HSW1_AZOC5</name>
<evidence type="ECO:0000259" key="5">
    <source>
        <dbReference type="PROSITE" id="PS50850"/>
    </source>
</evidence>
<reference evidence="7" key="2">
    <citation type="submission" date="2007-04" db="EMBL/GenBank/DDBJ databases">
        <title>Complete genome sequence of the nitrogen-fixing bacterium Azorhizobium caulinodans ORS571.</title>
        <authorList>
            <person name="Lee K.B."/>
            <person name="Backer P.D."/>
            <person name="Aono T."/>
            <person name="Liu C.T."/>
            <person name="Suzuki S."/>
            <person name="Suzuki T."/>
            <person name="Kaneko T."/>
            <person name="Yamada M."/>
            <person name="Tabata S."/>
            <person name="Kupfer D.M."/>
            <person name="Najar F.Z."/>
            <person name="Wiley G.B."/>
            <person name="Roe B."/>
            <person name="Binnewies T."/>
            <person name="Ussery D."/>
            <person name="Vereecke D."/>
            <person name="Gevers D."/>
            <person name="Holsters M."/>
            <person name="Oyaizu H."/>
        </authorList>
    </citation>
    <scope>NUCLEOTIDE SEQUENCE [LARGE SCALE GENOMIC DNA]</scope>
    <source>
        <strain evidence="7">ATCC 43989 / DSM 5975 / JCM 20966 / LMG 6465 / NBRC 14845 / NCIMB 13405 / ORS 571</strain>
    </source>
</reference>
<dbReference type="GO" id="GO:0022857">
    <property type="term" value="F:transmembrane transporter activity"/>
    <property type="evidence" value="ECO:0007669"/>
    <property type="project" value="InterPro"/>
</dbReference>
<feature type="domain" description="Major facilitator superfamily (MFS) profile" evidence="5">
    <location>
        <begin position="1"/>
        <end position="402"/>
    </location>
</feature>
<gene>
    <name evidence="6" type="ordered locus">AZC_4224</name>
</gene>
<dbReference type="GO" id="GO:0005886">
    <property type="term" value="C:plasma membrane"/>
    <property type="evidence" value="ECO:0007669"/>
    <property type="project" value="TreeGrafter"/>
</dbReference>
<keyword evidence="3 4" id="KW-0472">Membrane</keyword>
<keyword evidence="7" id="KW-1185">Reference proteome</keyword>
<dbReference type="PANTHER" id="PTHR43129:SF1">
    <property type="entry name" value="FOSMIDOMYCIN RESISTANCE PROTEIN"/>
    <property type="match status" value="1"/>
</dbReference>
<evidence type="ECO:0000256" key="3">
    <source>
        <dbReference type="ARBA" id="ARBA00023136"/>
    </source>
</evidence>
<dbReference type="RefSeq" id="WP_012172744.1">
    <property type="nucleotide sequence ID" value="NC_009937.1"/>
</dbReference>
<feature type="transmembrane region" description="Helical" evidence="4">
    <location>
        <begin position="348"/>
        <end position="367"/>
    </location>
</feature>
<dbReference type="Pfam" id="PF07690">
    <property type="entry name" value="MFS_1"/>
    <property type="match status" value="1"/>
</dbReference>
<dbReference type="Gene3D" id="1.20.1250.20">
    <property type="entry name" value="MFS general substrate transporter like domains"/>
    <property type="match status" value="2"/>
</dbReference>
<feature type="transmembrane region" description="Helical" evidence="4">
    <location>
        <begin position="94"/>
        <end position="120"/>
    </location>
</feature>
<feature type="transmembrane region" description="Helical" evidence="4">
    <location>
        <begin position="310"/>
        <end position="327"/>
    </location>
</feature>
<reference evidence="6 7" key="4">
    <citation type="journal article" date="2009" name="Appl. Environ. Microbiol.">
        <title>Comparative genome-wide transcriptional profiling of Azorhizobium caulinodans ORS571 grown under free-living and symbiotic conditions.</title>
        <authorList>
            <person name="Tsukada S."/>
            <person name="Aono T."/>
            <person name="Akiba N."/>
            <person name="Lee KB."/>
            <person name="Liu CT."/>
            <person name="Toyazaki H."/>
            <person name="Oyaizu H."/>
        </authorList>
    </citation>
    <scope>NUCLEOTIDE SEQUENCE [LARGE SCALE GENOMIC DNA]</scope>
    <source>
        <strain evidence="7">ATCC 43989 / DSM 5975 / JCM 20966 / LMG 6465 / NBRC 14845 / NCIMB 13405 / ORS 571</strain>
    </source>
</reference>
<dbReference type="InterPro" id="IPR036259">
    <property type="entry name" value="MFS_trans_sf"/>
</dbReference>
<evidence type="ECO:0000313" key="6">
    <source>
        <dbReference type="EMBL" id="BAF90222.1"/>
    </source>
</evidence>
<organism evidence="6 7">
    <name type="scientific">Azorhizobium caulinodans (strain ATCC 43989 / DSM 5975 / JCM 20966 / LMG 6465 / NBRC 14845 / NCIMB 13405 / ORS 571)</name>
    <dbReference type="NCBI Taxonomy" id="438753"/>
    <lineage>
        <taxon>Bacteria</taxon>
        <taxon>Pseudomonadati</taxon>
        <taxon>Pseudomonadota</taxon>
        <taxon>Alphaproteobacteria</taxon>
        <taxon>Hyphomicrobiales</taxon>
        <taxon>Xanthobacteraceae</taxon>
        <taxon>Azorhizobium</taxon>
    </lineage>
</organism>
<dbReference type="Proteomes" id="UP000000270">
    <property type="component" value="Chromosome"/>
</dbReference>
<feature type="transmembrane region" description="Helical" evidence="4">
    <location>
        <begin position="52"/>
        <end position="74"/>
    </location>
</feature>
<proteinExistence type="predicted"/>
<keyword evidence="1 4" id="KW-0812">Transmembrane</keyword>
<feature type="transmembrane region" description="Helical" evidence="4">
    <location>
        <begin position="172"/>
        <end position="193"/>
    </location>
</feature>
<keyword evidence="2 4" id="KW-1133">Transmembrane helix</keyword>
<feature type="transmembrane region" description="Helical" evidence="4">
    <location>
        <begin position="141"/>
        <end position="166"/>
    </location>
</feature>
<dbReference type="STRING" id="438753.AZC_4224"/>
<dbReference type="EMBL" id="AP009384">
    <property type="protein sequence ID" value="BAF90222.1"/>
    <property type="molecule type" value="Genomic_DNA"/>
</dbReference>
<evidence type="ECO:0000256" key="1">
    <source>
        <dbReference type="ARBA" id="ARBA00022692"/>
    </source>
</evidence>
<protein>
    <recommendedName>
        <fullName evidence="5">Major facilitator superfamily (MFS) profile domain-containing protein</fullName>
    </recommendedName>
</protein>
<reference evidence="6 7" key="5">
    <citation type="journal article" date="2010" name="Appl. Environ. Microbiol.">
        <title>phrR-like gene praR of Azorhizobium caulinodans ORS571 is essential for symbiosis with Sesbania rostrata and is involved in expression of reb genes.</title>
        <authorList>
            <person name="Akiba N."/>
            <person name="Aono T."/>
            <person name="Toyazaki H."/>
            <person name="Sato S."/>
            <person name="Oyaizu H."/>
        </authorList>
    </citation>
    <scope>NUCLEOTIDE SEQUENCE [LARGE SCALE GENOMIC DNA]</scope>
    <source>
        <strain evidence="7">ATCC 43989 / DSM 5975 / JCM 20966 / LMG 6465 / NBRC 14845 / NCIMB 13405 / ORS 571</strain>
    </source>
</reference>
<sequence>MSIAAVRTPPSREMATISAVGTAHFTSHLLQLAFAPLFLTMRDDLGVTFTELGALLSAFYLASGMGQVTAGILVDRFGAHRLLLAGMALQASSVAAIGLAPTYGLMLPLAFLSGLGNAVYHPADLSILSHRIRPERLGRAFAAHVIAGNFGYAVSPLMSGTLAIAFGWRTALVVMGGAALVATFALIAVRPVLHSPTIAEQAKAPGGVAPISFGQVLTTPVVLLAFFYFLLSSISLVGIQNFSIAALQEGYAFTAAMATLTITAYQLATAAGVAIGGYVADRSTHHHRIAMGGLAAAAACAALASLHLPLALATTALVVGIGFANGLTLPSRDVLVRRASPAGATGKVFGVVYSGFDIGSLFAPLIYGLLMDHHLPHGVFLTAAVPLALGIVTVLGVRPGKR</sequence>
<reference evidence="6 7" key="3">
    <citation type="journal article" date="2008" name="BMC Genomics">
        <title>The genome of the versatile nitrogen fixer Azorhizobium caulinodans ORS571.</title>
        <authorList>
            <person name="Lee KB."/>
            <person name="Backer P.D."/>
            <person name="Aono T."/>
            <person name="Liu CT."/>
            <person name="Suzuki S."/>
            <person name="Suzuki T."/>
            <person name="Kaneko T."/>
            <person name="Yamada M."/>
            <person name="Tabata S."/>
            <person name="Kupfer D.M."/>
            <person name="Najar F.Z."/>
            <person name="Wiley G.B."/>
            <person name="Roe B."/>
            <person name="Binnewies T.T."/>
            <person name="Ussery D.W."/>
            <person name="D'Haeze W."/>
            <person name="Herder J.D."/>
            <person name="Gevers D."/>
            <person name="Vereecke D."/>
            <person name="Holsters M."/>
            <person name="Oyaizu H."/>
        </authorList>
    </citation>
    <scope>NUCLEOTIDE SEQUENCE [LARGE SCALE GENOMIC DNA]</scope>
    <source>
        <strain evidence="7">ATCC 43989 / DSM 5975 / JCM 20966 / LMG 6465 / NBRC 14845 / NCIMB 13405 / ORS 571</strain>
    </source>
</reference>
<dbReference type="SUPFAM" id="SSF103473">
    <property type="entry name" value="MFS general substrate transporter"/>
    <property type="match status" value="1"/>
</dbReference>
<evidence type="ECO:0000256" key="2">
    <source>
        <dbReference type="ARBA" id="ARBA00022989"/>
    </source>
</evidence>
<dbReference type="InterPro" id="IPR020846">
    <property type="entry name" value="MFS_dom"/>
</dbReference>
<feature type="transmembrane region" description="Helical" evidence="4">
    <location>
        <begin position="17"/>
        <end position="40"/>
    </location>
</feature>
<feature type="transmembrane region" description="Helical" evidence="4">
    <location>
        <begin position="287"/>
        <end position="304"/>
    </location>
</feature>
<feature type="transmembrane region" description="Helical" evidence="4">
    <location>
        <begin position="251"/>
        <end position="275"/>
    </location>
</feature>
<dbReference type="HOGENOM" id="CLU_052485_1_0_5"/>